<dbReference type="InterPro" id="IPR013325">
    <property type="entry name" value="RNA_pol_sigma_r2"/>
</dbReference>
<name>A0A5B9WFT5_9BACT</name>
<dbReference type="NCBIfam" id="TIGR02984">
    <property type="entry name" value="Sig-70_plancto1"/>
    <property type="match status" value="1"/>
</dbReference>
<dbReference type="EMBL" id="CP042997">
    <property type="protein sequence ID" value="QEH38760.1"/>
    <property type="molecule type" value="Genomic_DNA"/>
</dbReference>
<evidence type="ECO:0000259" key="6">
    <source>
        <dbReference type="Pfam" id="PF08281"/>
    </source>
</evidence>
<dbReference type="RefSeq" id="WP_148598168.1">
    <property type="nucleotide sequence ID" value="NZ_CP042997.1"/>
</dbReference>
<evidence type="ECO:0000313" key="8">
    <source>
        <dbReference type="Proteomes" id="UP000324233"/>
    </source>
</evidence>
<dbReference type="Pfam" id="PF08281">
    <property type="entry name" value="Sigma70_r4_2"/>
    <property type="match status" value="1"/>
</dbReference>
<dbReference type="Gene3D" id="1.10.10.10">
    <property type="entry name" value="Winged helix-like DNA-binding domain superfamily/Winged helix DNA-binding domain"/>
    <property type="match status" value="1"/>
</dbReference>
<dbReference type="InterPro" id="IPR014326">
    <property type="entry name" value="RNA_pol_sigma-70_Plancto"/>
</dbReference>
<dbReference type="OrthoDB" id="276109at2"/>
<dbReference type="PANTHER" id="PTHR43133">
    <property type="entry name" value="RNA POLYMERASE ECF-TYPE SIGMA FACTO"/>
    <property type="match status" value="1"/>
</dbReference>
<dbReference type="SUPFAM" id="SSF88659">
    <property type="entry name" value="Sigma3 and sigma4 domains of RNA polymerase sigma factors"/>
    <property type="match status" value="1"/>
</dbReference>
<comment type="similarity">
    <text evidence="1">Belongs to the sigma-70 factor family. ECF subfamily.</text>
</comment>
<keyword evidence="4" id="KW-0238">DNA-binding</keyword>
<organism evidence="7 8">
    <name type="scientific">Aquisphaera giovannonii</name>
    <dbReference type="NCBI Taxonomy" id="406548"/>
    <lineage>
        <taxon>Bacteria</taxon>
        <taxon>Pseudomonadati</taxon>
        <taxon>Planctomycetota</taxon>
        <taxon>Planctomycetia</taxon>
        <taxon>Isosphaerales</taxon>
        <taxon>Isosphaeraceae</taxon>
        <taxon>Aquisphaera</taxon>
    </lineage>
</organism>
<dbReference type="GO" id="GO:0016987">
    <property type="term" value="F:sigma factor activity"/>
    <property type="evidence" value="ECO:0007669"/>
    <property type="project" value="UniProtKB-KW"/>
</dbReference>
<dbReference type="InterPro" id="IPR039425">
    <property type="entry name" value="RNA_pol_sigma-70-like"/>
</dbReference>
<keyword evidence="8" id="KW-1185">Reference proteome</keyword>
<dbReference type="PANTHER" id="PTHR43133:SF8">
    <property type="entry name" value="RNA POLYMERASE SIGMA FACTOR HI_1459-RELATED"/>
    <property type="match status" value="1"/>
</dbReference>
<dbReference type="SUPFAM" id="SSF88946">
    <property type="entry name" value="Sigma2 domain of RNA polymerase sigma factors"/>
    <property type="match status" value="1"/>
</dbReference>
<keyword evidence="5" id="KW-0804">Transcription</keyword>
<dbReference type="InterPro" id="IPR013249">
    <property type="entry name" value="RNA_pol_sigma70_r4_t2"/>
</dbReference>
<accession>A0A5B9WFT5</accession>
<keyword evidence="3" id="KW-0731">Sigma factor</keyword>
<proteinExistence type="inferred from homology"/>
<evidence type="ECO:0000256" key="4">
    <source>
        <dbReference type="ARBA" id="ARBA00023125"/>
    </source>
</evidence>
<gene>
    <name evidence="7" type="primary">sigD_7</name>
    <name evidence="7" type="ORF">OJF2_73660</name>
</gene>
<evidence type="ECO:0000256" key="3">
    <source>
        <dbReference type="ARBA" id="ARBA00023082"/>
    </source>
</evidence>
<dbReference type="Proteomes" id="UP000324233">
    <property type="component" value="Chromosome"/>
</dbReference>
<keyword evidence="2" id="KW-0805">Transcription regulation</keyword>
<evidence type="ECO:0000256" key="1">
    <source>
        <dbReference type="ARBA" id="ARBA00010641"/>
    </source>
</evidence>
<evidence type="ECO:0000256" key="2">
    <source>
        <dbReference type="ARBA" id="ARBA00023015"/>
    </source>
</evidence>
<evidence type="ECO:0000313" key="7">
    <source>
        <dbReference type="EMBL" id="QEH38760.1"/>
    </source>
</evidence>
<dbReference type="GO" id="GO:0006352">
    <property type="term" value="P:DNA-templated transcription initiation"/>
    <property type="evidence" value="ECO:0007669"/>
    <property type="project" value="InterPro"/>
</dbReference>
<sequence>MGVESSETARLLERASAGDSRALESLLMGQRPRLRRMVAARLDERLRRRIDPSDVIQETFLEASARLPSYLREPSMPFFLWLRFLAGQKLATLHRHHLGVQMRDAGQEVGLGRGGWPQASSAALAEHLLDARTAPSEAAMRAERKERVRRALEELEPPDREALALRHFEQLSRAEIAAVLGISEAAAGKRYIRALEKLRRHLDGPGEGTAWQA</sequence>
<dbReference type="CDD" id="cd06171">
    <property type="entry name" value="Sigma70_r4"/>
    <property type="match status" value="1"/>
</dbReference>
<dbReference type="GO" id="GO:0003677">
    <property type="term" value="F:DNA binding"/>
    <property type="evidence" value="ECO:0007669"/>
    <property type="project" value="UniProtKB-KW"/>
</dbReference>
<evidence type="ECO:0000256" key="5">
    <source>
        <dbReference type="ARBA" id="ARBA00023163"/>
    </source>
</evidence>
<protein>
    <submittedName>
        <fullName evidence="7">ECF RNA polymerase sigma factor SigD</fullName>
    </submittedName>
</protein>
<dbReference type="InterPro" id="IPR036388">
    <property type="entry name" value="WH-like_DNA-bd_sf"/>
</dbReference>
<dbReference type="NCBIfam" id="TIGR02937">
    <property type="entry name" value="sigma70-ECF"/>
    <property type="match status" value="1"/>
</dbReference>
<dbReference type="AlphaFoldDB" id="A0A5B9WFT5"/>
<dbReference type="InterPro" id="IPR014284">
    <property type="entry name" value="RNA_pol_sigma-70_dom"/>
</dbReference>
<dbReference type="KEGG" id="agv:OJF2_73660"/>
<dbReference type="InterPro" id="IPR013324">
    <property type="entry name" value="RNA_pol_sigma_r3/r4-like"/>
</dbReference>
<feature type="domain" description="RNA polymerase sigma factor 70 region 4 type 2" evidence="6">
    <location>
        <begin position="146"/>
        <end position="198"/>
    </location>
</feature>
<dbReference type="Gene3D" id="1.10.1740.10">
    <property type="match status" value="1"/>
</dbReference>
<reference evidence="7 8" key="1">
    <citation type="submission" date="2019-08" db="EMBL/GenBank/DDBJ databases">
        <title>Deep-cultivation of Planctomycetes and their phenomic and genomic characterization uncovers novel biology.</title>
        <authorList>
            <person name="Wiegand S."/>
            <person name="Jogler M."/>
            <person name="Boedeker C."/>
            <person name="Pinto D."/>
            <person name="Vollmers J."/>
            <person name="Rivas-Marin E."/>
            <person name="Kohn T."/>
            <person name="Peeters S.H."/>
            <person name="Heuer A."/>
            <person name="Rast P."/>
            <person name="Oberbeckmann S."/>
            <person name="Bunk B."/>
            <person name="Jeske O."/>
            <person name="Meyerdierks A."/>
            <person name="Storesund J.E."/>
            <person name="Kallscheuer N."/>
            <person name="Luecker S."/>
            <person name="Lage O.M."/>
            <person name="Pohl T."/>
            <person name="Merkel B.J."/>
            <person name="Hornburger P."/>
            <person name="Mueller R.-W."/>
            <person name="Bruemmer F."/>
            <person name="Labrenz M."/>
            <person name="Spormann A.M."/>
            <person name="Op den Camp H."/>
            <person name="Overmann J."/>
            <person name="Amann R."/>
            <person name="Jetten M.S.M."/>
            <person name="Mascher T."/>
            <person name="Medema M.H."/>
            <person name="Devos D.P."/>
            <person name="Kaster A.-K."/>
            <person name="Ovreas L."/>
            <person name="Rohde M."/>
            <person name="Galperin M.Y."/>
            <person name="Jogler C."/>
        </authorList>
    </citation>
    <scope>NUCLEOTIDE SEQUENCE [LARGE SCALE GENOMIC DNA]</scope>
    <source>
        <strain evidence="7 8">OJF2</strain>
    </source>
</reference>